<gene>
    <name evidence="1" type="ORF">V5E97_06860</name>
</gene>
<reference evidence="1" key="1">
    <citation type="submission" date="2024-05" db="EMBL/GenBank/DDBJ databases">
        <title>Planctomycetes of the genus Singulisphaera possess chitinolytic capabilities.</title>
        <authorList>
            <person name="Ivanova A."/>
        </authorList>
    </citation>
    <scope>NUCLEOTIDE SEQUENCE</scope>
    <source>
        <strain evidence="1">Ch08T</strain>
    </source>
</reference>
<organism evidence="1">
    <name type="scientific">Singulisphaera sp. Ch08</name>
    <dbReference type="NCBI Taxonomy" id="3120278"/>
    <lineage>
        <taxon>Bacteria</taxon>
        <taxon>Pseudomonadati</taxon>
        <taxon>Planctomycetota</taxon>
        <taxon>Planctomycetia</taxon>
        <taxon>Isosphaerales</taxon>
        <taxon>Isosphaeraceae</taxon>
        <taxon>Singulisphaera</taxon>
    </lineage>
</organism>
<dbReference type="EMBL" id="CP155447">
    <property type="protein sequence ID" value="XBH05739.1"/>
    <property type="molecule type" value="Genomic_DNA"/>
</dbReference>
<protein>
    <submittedName>
        <fullName evidence="1">Uncharacterized protein</fullName>
    </submittedName>
</protein>
<proteinExistence type="predicted"/>
<sequence>MAATSTPMPDIQMNDASTIPGMLRRLDKPHSANVVQALIDEVTRLRAREADRPKLYVWENVLCDPMAGMIVVLAKDDEEAMIKLDYIGPGNHGSLEFDGVMPQVVNVDDVGGPMVWYVNGGG</sequence>
<accession>A0AAU7CL43</accession>
<evidence type="ECO:0000313" key="1">
    <source>
        <dbReference type="EMBL" id="XBH05739.1"/>
    </source>
</evidence>
<dbReference type="AlphaFoldDB" id="A0AAU7CL43"/>
<dbReference type="RefSeq" id="WP_406698588.1">
    <property type="nucleotide sequence ID" value="NZ_CP155447.1"/>
</dbReference>
<name>A0AAU7CL43_9BACT</name>